<feature type="domain" description="TonB-dependent receptor plug" evidence="15">
    <location>
        <begin position="46"/>
        <end position="152"/>
    </location>
</feature>
<feature type="domain" description="TonB-dependent receptor-like beta-barrel" evidence="14">
    <location>
        <begin position="268"/>
        <end position="654"/>
    </location>
</feature>
<evidence type="ECO:0000256" key="8">
    <source>
        <dbReference type="ARBA" id="ARBA00023077"/>
    </source>
</evidence>
<evidence type="ECO:0000256" key="2">
    <source>
        <dbReference type="ARBA" id="ARBA00022448"/>
    </source>
</evidence>
<dbReference type="SUPFAM" id="SSF56935">
    <property type="entry name" value="Porins"/>
    <property type="match status" value="1"/>
</dbReference>
<evidence type="ECO:0000259" key="15">
    <source>
        <dbReference type="Pfam" id="PF07715"/>
    </source>
</evidence>
<dbReference type="InterPro" id="IPR000531">
    <property type="entry name" value="Beta-barrel_TonB"/>
</dbReference>
<dbReference type="RefSeq" id="WP_155313222.1">
    <property type="nucleotide sequence ID" value="NZ_AP021879.1"/>
</dbReference>
<keyword evidence="7" id="KW-0406">Ion transport</keyword>
<dbReference type="Pfam" id="PF07715">
    <property type="entry name" value="Plug"/>
    <property type="match status" value="1"/>
</dbReference>
<comment type="similarity">
    <text evidence="11 12">Belongs to the TonB-dependent receptor family.</text>
</comment>
<feature type="chain" id="PRO_5024343106" evidence="13">
    <location>
        <begin position="25"/>
        <end position="686"/>
    </location>
</feature>
<dbReference type="InterPro" id="IPR036942">
    <property type="entry name" value="Beta-barrel_TonB_sf"/>
</dbReference>
<dbReference type="Proteomes" id="UP000422108">
    <property type="component" value="Chromosome"/>
</dbReference>
<keyword evidence="3 11" id="KW-1134">Transmembrane beta strand</keyword>
<evidence type="ECO:0000313" key="16">
    <source>
        <dbReference type="EMBL" id="BBO92482.1"/>
    </source>
</evidence>
<dbReference type="PROSITE" id="PS52016">
    <property type="entry name" value="TONB_DEPENDENT_REC_3"/>
    <property type="match status" value="1"/>
</dbReference>
<comment type="subcellular location">
    <subcellularLocation>
        <location evidence="1 11">Cell outer membrane</location>
        <topology evidence="1 11">Multi-pass membrane protein</topology>
    </subcellularLocation>
</comment>
<keyword evidence="8 12" id="KW-0798">TonB box</keyword>
<gene>
    <name evidence="16" type="ORF">DSCOOX_56620</name>
</gene>
<proteinExistence type="inferred from homology"/>
<keyword evidence="17" id="KW-1185">Reference proteome</keyword>
<organism evidence="16 17">
    <name type="scientific">Desulfosarcina ovata subsp. ovata</name>
    <dbReference type="NCBI Taxonomy" id="2752305"/>
    <lineage>
        <taxon>Bacteria</taxon>
        <taxon>Pseudomonadati</taxon>
        <taxon>Thermodesulfobacteriota</taxon>
        <taxon>Desulfobacteria</taxon>
        <taxon>Desulfobacterales</taxon>
        <taxon>Desulfosarcinaceae</taxon>
        <taxon>Desulfosarcina</taxon>
    </lineage>
</organism>
<reference evidence="16 17" key="1">
    <citation type="submission" date="2019-11" db="EMBL/GenBank/DDBJ databases">
        <title>Comparative genomics of hydrocarbon-degrading Desulfosarcina strains.</title>
        <authorList>
            <person name="Watanabe M."/>
            <person name="Kojima H."/>
            <person name="Fukui M."/>
        </authorList>
    </citation>
    <scope>NUCLEOTIDE SEQUENCE [LARGE SCALE GENOMIC DNA]</scope>
    <source>
        <strain evidence="17">oXyS1</strain>
    </source>
</reference>
<dbReference type="InterPro" id="IPR039426">
    <property type="entry name" value="TonB-dep_rcpt-like"/>
</dbReference>
<protein>
    <submittedName>
        <fullName evidence="16">TonB-dependent receptor</fullName>
    </submittedName>
</protein>
<evidence type="ECO:0000313" key="17">
    <source>
        <dbReference type="Proteomes" id="UP000422108"/>
    </source>
</evidence>
<keyword evidence="4" id="KW-0410">Iron transport</keyword>
<evidence type="ECO:0000256" key="5">
    <source>
        <dbReference type="ARBA" id="ARBA00022692"/>
    </source>
</evidence>
<evidence type="ECO:0000256" key="10">
    <source>
        <dbReference type="ARBA" id="ARBA00023237"/>
    </source>
</evidence>
<accession>A0A5K8AIG9</accession>
<keyword evidence="16" id="KW-0675">Receptor</keyword>
<evidence type="ECO:0000256" key="12">
    <source>
        <dbReference type="RuleBase" id="RU003357"/>
    </source>
</evidence>
<sequence>MKNQCGWAVTGFLMVCCIAMSAGAEEQKYMTLGTMTVTAQKQEENVQDVPMCITVFSDQDIDDKKIKSISEIADFVPNFMVFNEGGPGINSPSMRGIHAPHLSYTTSVGLFIDGIPILSTFGYEDALLYVERVEVLRGPQGTLYGKNTQAGVVNIITSQPNNQLTGKISAELGRLLSGETGDKLKKEISFNVSGPIQKDSLFIGLAGQFYQRDGYIENTITGDTVDDREHWLGKAHLRWTPTDQLDISLIASMLEHDDGGANITLGEYGAATYGISVPGDRKVTSNLEGNYKPRENSQALKINYDFSELWTLTSITTRRSYNDEAVDDFDYTGETLSHIYKDDQLRTTAQEFRLNYASEQLTWLLGLYYDNDYKHKKRETISSYSSMNSSTDREIDGDTYAAFVHVTYGLAPHINLIAGLRYEQQDQEFEDNLNDKQLDDSWDAFTPKIGVEYHFTSDVLTYATVSKGYRSGGFNALADEASPYYSYDEEELWSYEIGMKNTLLNKRLILNGALFYMNISDMQVTDAVTPATSYLTNAAKATAKGIEVEATVRVTQGLSLMGSFGYTDLEFEDFEDAKGDYEGNRNPYTPDYTYNIGAQYRYPGGLYLRADLIGYGKMYFDRANEYSRDSYQLVNAKIGYETERFDVYLYGKNIFDEEYNSYGYYSGFYTIYSDPGEVGLQMTWRF</sequence>
<evidence type="ECO:0000259" key="14">
    <source>
        <dbReference type="Pfam" id="PF00593"/>
    </source>
</evidence>
<evidence type="ECO:0000256" key="6">
    <source>
        <dbReference type="ARBA" id="ARBA00023004"/>
    </source>
</evidence>
<evidence type="ECO:0000256" key="1">
    <source>
        <dbReference type="ARBA" id="ARBA00004571"/>
    </source>
</evidence>
<evidence type="ECO:0000256" key="7">
    <source>
        <dbReference type="ARBA" id="ARBA00023065"/>
    </source>
</evidence>
<dbReference type="PANTHER" id="PTHR32552">
    <property type="entry name" value="FERRICHROME IRON RECEPTOR-RELATED"/>
    <property type="match status" value="1"/>
</dbReference>
<evidence type="ECO:0000256" key="9">
    <source>
        <dbReference type="ARBA" id="ARBA00023136"/>
    </source>
</evidence>
<dbReference type="CDD" id="cd01347">
    <property type="entry name" value="ligand_gated_channel"/>
    <property type="match status" value="1"/>
</dbReference>
<dbReference type="InterPro" id="IPR012910">
    <property type="entry name" value="Plug_dom"/>
</dbReference>
<dbReference type="Pfam" id="PF00593">
    <property type="entry name" value="TonB_dep_Rec_b-barrel"/>
    <property type="match status" value="1"/>
</dbReference>
<evidence type="ECO:0000256" key="13">
    <source>
        <dbReference type="SAM" id="SignalP"/>
    </source>
</evidence>
<dbReference type="GO" id="GO:0006826">
    <property type="term" value="P:iron ion transport"/>
    <property type="evidence" value="ECO:0007669"/>
    <property type="project" value="UniProtKB-KW"/>
</dbReference>
<dbReference type="Gene3D" id="2.40.170.20">
    <property type="entry name" value="TonB-dependent receptor, beta-barrel domain"/>
    <property type="match status" value="1"/>
</dbReference>
<dbReference type="PANTHER" id="PTHR32552:SF81">
    <property type="entry name" value="TONB-DEPENDENT OUTER MEMBRANE RECEPTOR"/>
    <property type="match status" value="1"/>
</dbReference>
<dbReference type="GO" id="GO:0009279">
    <property type="term" value="C:cell outer membrane"/>
    <property type="evidence" value="ECO:0007669"/>
    <property type="project" value="UniProtKB-SubCell"/>
</dbReference>
<keyword evidence="5 11" id="KW-0812">Transmembrane</keyword>
<dbReference type="AlphaFoldDB" id="A0A5K8AIG9"/>
<evidence type="ECO:0000256" key="3">
    <source>
        <dbReference type="ARBA" id="ARBA00022452"/>
    </source>
</evidence>
<name>A0A5K8AIG9_9BACT</name>
<evidence type="ECO:0000256" key="11">
    <source>
        <dbReference type="PROSITE-ProRule" id="PRU01360"/>
    </source>
</evidence>
<keyword evidence="9 11" id="KW-0472">Membrane</keyword>
<keyword evidence="6" id="KW-0408">Iron</keyword>
<keyword evidence="13" id="KW-0732">Signal</keyword>
<dbReference type="EMBL" id="AP021879">
    <property type="protein sequence ID" value="BBO92482.1"/>
    <property type="molecule type" value="Genomic_DNA"/>
</dbReference>
<keyword evidence="2 11" id="KW-0813">Transport</keyword>
<evidence type="ECO:0000256" key="4">
    <source>
        <dbReference type="ARBA" id="ARBA00022496"/>
    </source>
</evidence>
<keyword evidence="10 11" id="KW-0998">Cell outer membrane</keyword>
<feature type="signal peptide" evidence="13">
    <location>
        <begin position="1"/>
        <end position="24"/>
    </location>
</feature>